<evidence type="ECO:0000256" key="1">
    <source>
        <dbReference type="ARBA" id="ARBA00004370"/>
    </source>
</evidence>
<comment type="subcellular location">
    <subcellularLocation>
        <location evidence="1">Membrane</location>
    </subcellularLocation>
</comment>
<dbReference type="GO" id="GO:0016020">
    <property type="term" value="C:membrane"/>
    <property type="evidence" value="ECO:0007669"/>
    <property type="project" value="UniProtKB-SubCell"/>
</dbReference>
<evidence type="ECO:0000256" key="4">
    <source>
        <dbReference type="ARBA" id="ARBA00022723"/>
    </source>
</evidence>
<feature type="domain" description="Cytochrome b5 heme-binding" evidence="9">
    <location>
        <begin position="2"/>
        <end position="78"/>
    </location>
</feature>
<accession>A0A1X0NIP9</accession>
<organism evidence="10 11">
    <name type="scientific">Trypanosoma theileri</name>
    <dbReference type="NCBI Taxonomy" id="67003"/>
    <lineage>
        <taxon>Eukaryota</taxon>
        <taxon>Discoba</taxon>
        <taxon>Euglenozoa</taxon>
        <taxon>Kinetoplastea</taxon>
        <taxon>Metakinetoplastina</taxon>
        <taxon>Trypanosomatida</taxon>
        <taxon>Trypanosomatidae</taxon>
        <taxon>Trypanosoma</taxon>
    </lineage>
</organism>
<comment type="similarity">
    <text evidence="7 8">Belongs to the cytochrome b5 family.</text>
</comment>
<evidence type="ECO:0000256" key="5">
    <source>
        <dbReference type="ARBA" id="ARBA00023004"/>
    </source>
</evidence>
<dbReference type="PROSITE" id="PS50255">
    <property type="entry name" value="CYTOCHROME_B5_2"/>
    <property type="match status" value="1"/>
</dbReference>
<keyword evidence="3 8" id="KW-0812">Transmembrane</keyword>
<dbReference type="Pfam" id="PF00173">
    <property type="entry name" value="Cyt-b5"/>
    <property type="match status" value="1"/>
</dbReference>
<dbReference type="PANTHER" id="PTHR19359:SF14">
    <property type="entry name" value="CYTOCHROME B5 A"/>
    <property type="match status" value="1"/>
</dbReference>
<dbReference type="Proteomes" id="UP000192257">
    <property type="component" value="Unassembled WGS sequence"/>
</dbReference>
<dbReference type="EMBL" id="NBCO01000046">
    <property type="protein sequence ID" value="ORC84343.1"/>
    <property type="molecule type" value="Genomic_DNA"/>
</dbReference>
<evidence type="ECO:0000256" key="3">
    <source>
        <dbReference type="ARBA" id="ARBA00022692"/>
    </source>
</evidence>
<evidence type="ECO:0000256" key="2">
    <source>
        <dbReference type="ARBA" id="ARBA00022617"/>
    </source>
</evidence>
<evidence type="ECO:0000313" key="11">
    <source>
        <dbReference type="Proteomes" id="UP000192257"/>
    </source>
</evidence>
<dbReference type="GeneID" id="39990121"/>
<proteinExistence type="inferred from homology"/>
<dbReference type="SMART" id="SM01117">
    <property type="entry name" value="Cyt-b5"/>
    <property type="match status" value="1"/>
</dbReference>
<dbReference type="InterPro" id="IPR018506">
    <property type="entry name" value="Cyt_B5_heme-BS"/>
</dbReference>
<gene>
    <name evidence="10" type="ORF">TM35_000461620</name>
</gene>
<dbReference type="InterPro" id="IPR050668">
    <property type="entry name" value="Cytochrome_b5"/>
</dbReference>
<protein>
    <submittedName>
        <fullName evidence="10">Cytochrome b5-like</fullName>
    </submittedName>
</protein>
<evidence type="ECO:0000256" key="6">
    <source>
        <dbReference type="ARBA" id="ARBA00023136"/>
    </source>
</evidence>
<dbReference type="GO" id="GO:0046872">
    <property type="term" value="F:metal ion binding"/>
    <property type="evidence" value="ECO:0007669"/>
    <property type="project" value="UniProtKB-UniRule"/>
</dbReference>
<keyword evidence="11" id="KW-1185">Reference proteome</keyword>
<evidence type="ECO:0000256" key="7">
    <source>
        <dbReference type="ARBA" id="ARBA00038168"/>
    </source>
</evidence>
<evidence type="ECO:0000256" key="8">
    <source>
        <dbReference type="RuleBase" id="RU362121"/>
    </source>
</evidence>
<evidence type="ECO:0000313" key="10">
    <source>
        <dbReference type="EMBL" id="ORC84343.1"/>
    </source>
</evidence>
<dbReference type="PRINTS" id="PR00363">
    <property type="entry name" value="CYTOCHROMEB5"/>
</dbReference>
<dbReference type="RefSeq" id="XP_028878409.1">
    <property type="nucleotide sequence ID" value="XM_029030341.1"/>
</dbReference>
<keyword evidence="4 8" id="KW-0479">Metal-binding</keyword>
<keyword evidence="2 8" id="KW-0349">Heme</keyword>
<keyword evidence="5 8" id="KW-0408">Iron</keyword>
<dbReference type="PROSITE" id="PS00191">
    <property type="entry name" value="CYTOCHROME_B5_1"/>
    <property type="match status" value="1"/>
</dbReference>
<name>A0A1X0NIP9_9TRYP</name>
<dbReference type="VEuPathDB" id="TriTrypDB:TM35_000461620"/>
<dbReference type="OrthoDB" id="260519at2759"/>
<dbReference type="GO" id="GO:0020037">
    <property type="term" value="F:heme binding"/>
    <property type="evidence" value="ECO:0007669"/>
    <property type="project" value="UniProtKB-UniRule"/>
</dbReference>
<dbReference type="STRING" id="67003.A0A1X0NIP9"/>
<evidence type="ECO:0000259" key="9">
    <source>
        <dbReference type="PROSITE" id="PS50255"/>
    </source>
</evidence>
<dbReference type="SUPFAM" id="SSF55856">
    <property type="entry name" value="Cytochrome b5-like heme/steroid binding domain"/>
    <property type="match status" value="1"/>
</dbReference>
<feature type="transmembrane region" description="Helical" evidence="8">
    <location>
        <begin position="96"/>
        <end position="114"/>
    </location>
</feature>
<comment type="caution">
    <text evidence="10">The sequence shown here is derived from an EMBL/GenBank/DDBJ whole genome shotgun (WGS) entry which is preliminary data.</text>
</comment>
<dbReference type="FunFam" id="3.10.120.10:FF:000002">
    <property type="entry name" value="Cytochrome b5 type B"/>
    <property type="match status" value="1"/>
</dbReference>
<dbReference type="InterPro" id="IPR036400">
    <property type="entry name" value="Cyt_B5-like_heme/steroid_sf"/>
</dbReference>
<keyword evidence="8" id="KW-1133">Transmembrane helix</keyword>
<dbReference type="AlphaFoldDB" id="A0A1X0NIP9"/>
<keyword evidence="6 8" id="KW-0472">Membrane</keyword>
<dbReference type="Gene3D" id="3.10.120.10">
    <property type="entry name" value="Cytochrome b5-like heme/steroid binding domain"/>
    <property type="match status" value="1"/>
</dbReference>
<dbReference type="PANTHER" id="PTHR19359">
    <property type="entry name" value="CYTOCHROME B5"/>
    <property type="match status" value="1"/>
</dbReference>
<reference evidence="10 11" key="1">
    <citation type="submission" date="2017-03" db="EMBL/GenBank/DDBJ databases">
        <title>An alternative strategy for trypanosome survival in the mammalian bloodstream revealed through genome and transcriptome analysis of the ubiquitous bovine parasite Trypanosoma (Megatrypanum) theileri.</title>
        <authorList>
            <person name="Kelly S."/>
            <person name="Ivens A."/>
            <person name="Mott A."/>
            <person name="O'Neill E."/>
            <person name="Emms D."/>
            <person name="Macleod O."/>
            <person name="Voorheis P."/>
            <person name="Matthews J."/>
            <person name="Matthews K."/>
            <person name="Carrington M."/>
        </authorList>
    </citation>
    <scope>NUCLEOTIDE SEQUENCE [LARGE SCALE GENOMIC DNA]</scope>
    <source>
        <strain evidence="10">Edinburgh</strain>
    </source>
</reference>
<dbReference type="InterPro" id="IPR001199">
    <property type="entry name" value="Cyt_B5-like_heme/steroid-bd"/>
</dbReference>
<sequence>MSKVISLIEVAKHSKEEDLWLIINKKVYDVTKFVDAHPGGVDTLTAAAGRDATDDFNSVGHSDSAKEELKKYYIGELDPNDFAALKQPVHGSKSSFSGLAIVFVLIAIVIYLIFSP</sequence>